<gene>
    <name evidence="1" type="ORF">AcetOrient_orf03601</name>
</gene>
<dbReference type="Proteomes" id="UP000270034">
    <property type="component" value="Chromosome"/>
</dbReference>
<organism evidence="1 2">
    <name type="scientific">Acetobacter orientalis</name>
    <dbReference type="NCBI Taxonomy" id="146474"/>
    <lineage>
        <taxon>Bacteria</taxon>
        <taxon>Pseudomonadati</taxon>
        <taxon>Pseudomonadota</taxon>
        <taxon>Alphaproteobacteria</taxon>
        <taxon>Acetobacterales</taxon>
        <taxon>Acetobacteraceae</taxon>
        <taxon>Acetobacter</taxon>
    </lineage>
</organism>
<proteinExistence type="predicted"/>
<dbReference type="KEGG" id="aot:AcetOri_orf03601"/>
<dbReference type="EMBL" id="AP018515">
    <property type="protein sequence ID" value="BBC80734.1"/>
    <property type="molecule type" value="Genomic_DNA"/>
</dbReference>
<dbReference type="GO" id="GO:0032259">
    <property type="term" value="P:methylation"/>
    <property type="evidence" value="ECO:0007669"/>
    <property type="project" value="UniProtKB-KW"/>
</dbReference>
<dbReference type="AlphaFoldDB" id="A0A2Z5ZIW6"/>
<accession>A0A2Z5ZIW6</accession>
<dbReference type="GO" id="GO:0008168">
    <property type="term" value="F:methyltransferase activity"/>
    <property type="evidence" value="ECO:0007669"/>
    <property type="project" value="UniProtKB-KW"/>
</dbReference>
<protein>
    <submittedName>
        <fullName evidence="1">Methyltransferase FkbM family</fullName>
    </submittedName>
</protein>
<evidence type="ECO:0000313" key="1">
    <source>
        <dbReference type="EMBL" id="BBC80734.1"/>
    </source>
</evidence>
<reference evidence="1 2" key="1">
    <citation type="submission" date="2018-02" db="EMBL/GenBank/DDBJ databases">
        <title>Acetobacter orientalis genome.</title>
        <authorList>
            <person name="Nakashima N."/>
            <person name="Tamura T."/>
        </authorList>
    </citation>
    <scope>NUCLEOTIDE SEQUENCE [LARGE SCALE GENOMIC DNA]</scope>
    <source>
        <strain evidence="1 2">FAN1</strain>
    </source>
</reference>
<keyword evidence="1" id="KW-0489">Methyltransferase</keyword>
<evidence type="ECO:0000313" key="2">
    <source>
        <dbReference type="Proteomes" id="UP000270034"/>
    </source>
</evidence>
<keyword evidence="1" id="KW-0808">Transferase</keyword>
<sequence>MQGIAGLHAAVRMENFMIRLKKKEGIHKTVIFPQNARAALS</sequence>
<name>A0A2Z5ZIW6_9PROT</name>